<feature type="region of interest" description="Disordered" evidence="1">
    <location>
        <begin position="453"/>
        <end position="480"/>
    </location>
</feature>
<evidence type="ECO:0000313" key="2">
    <source>
        <dbReference type="EMBL" id="MEK8025084.1"/>
    </source>
</evidence>
<dbReference type="EMBL" id="JBBUTF010000003">
    <property type="protein sequence ID" value="MEK8025084.1"/>
    <property type="molecule type" value="Genomic_DNA"/>
</dbReference>
<protein>
    <submittedName>
        <fullName evidence="2">Uncharacterized protein</fullName>
    </submittedName>
</protein>
<organism evidence="2 3">
    <name type="scientific">Pseudaquabacterium rugosum</name>
    <dbReference type="NCBI Taxonomy" id="2984194"/>
    <lineage>
        <taxon>Bacteria</taxon>
        <taxon>Pseudomonadati</taxon>
        <taxon>Pseudomonadota</taxon>
        <taxon>Betaproteobacteria</taxon>
        <taxon>Burkholderiales</taxon>
        <taxon>Sphaerotilaceae</taxon>
        <taxon>Pseudaquabacterium</taxon>
    </lineage>
</organism>
<gene>
    <name evidence="2" type="ORF">AACH11_03800</name>
</gene>
<proteinExistence type="predicted"/>
<dbReference type="RefSeq" id="WP_341372866.1">
    <property type="nucleotide sequence ID" value="NZ_JBBUTF010000003.1"/>
</dbReference>
<evidence type="ECO:0000313" key="3">
    <source>
        <dbReference type="Proteomes" id="UP001368500"/>
    </source>
</evidence>
<sequence>MRQVTLAFDDTPLPALAPSPAGRPAPGAAAPAGAATAADAIGRRIGWDHAHHRLTPPLAHLHADSPVHAGWRAGRAVYGTRTLAHGPALRHWLALRLQAWQGGEVFEELQVTPLLLSRLAATDHCPVTRRPVHWTTPAGAHDRADGPLAGHETAAAAEATHPAEITRLNPQAAWALGHLVLIERQALQARQALGDARLIARLLQDPACGGTGSSDSGTGASSGGTGDTPWPQALPAEAWLRLGVLVSFATPLPHARAARIPLRVLPGHGVRVINPVQALQLMLTLQFCASGYARRLLDLAALMPCTQTRQAFQIFMHTLLARRLQAGPRAEGRALRQALEDSWADPLVLRRWQRLALRLGAADCERLLQRATQRGLVVGGGCWISGEQATDGWGLPARSAALVHTGGEGDAARVDAGAGAGAGANAGANANAGAGAGAITLLPASGMQARLRRGSPWPHPTQPAQPLHPSALPAGPAPAPQTPFPAAFQAAFQGVPSGAAYFRAGRLRNLGSQKLAS</sequence>
<dbReference type="Proteomes" id="UP001368500">
    <property type="component" value="Unassembled WGS sequence"/>
</dbReference>
<evidence type="ECO:0000256" key="1">
    <source>
        <dbReference type="SAM" id="MobiDB-lite"/>
    </source>
</evidence>
<keyword evidence="3" id="KW-1185">Reference proteome</keyword>
<name>A0ABU9B5R9_9BURK</name>
<comment type="caution">
    <text evidence="2">The sequence shown here is derived from an EMBL/GenBank/DDBJ whole genome shotgun (WGS) entry which is preliminary data.</text>
</comment>
<accession>A0ABU9B5R9</accession>
<feature type="compositionally biased region" description="Low complexity" evidence="1">
    <location>
        <begin position="24"/>
        <end position="35"/>
    </location>
</feature>
<feature type="region of interest" description="Disordered" evidence="1">
    <location>
        <begin position="210"/>
        <end position="230"/>
    </location>
</feature>
<reference evidence="2 3" key="1">
    <citation type="submission" date="2024-04" db="EMBL/GenBank/DDBJ databases">
        <title>Novel species of the genus Ideonella isolated from streams.</title>
        <authorList>
            <person name="Lu H."/>
        </authorList>
    </citation>
    <scope>NUCLEOTIDE SEQUENCE [LARGE SCALE GENOMIC DNA]</scope>
    <source>
        <strain evidence="2 3">BYS139W</strain>
    </source>
</reference>
<feature type="region of interest" description="Disordered" evidence="1">
    <location>
        <begin position="1"/>
        <end position="35"/>
    </location>
</feature>